<gene>
    <name evidence="2" type="ORF">E9229_003191</name>
</gene>
<accession>A0A839QQA6</accession>
<evidence type="ECO:0000313" key="2">
    <source>
        <dbReference type="EMBL" id="MBB2996944.1"/>
    </source>
</evidence>
<dbReference type="AlphaFoldDB" id="A0A839QQA6"/>
<sequence length="64" mass="6905">MYRRGWPALILMLAICSLALAAGFTFGDGSIHWFWAGAPLVAAGLVAVSLTCWGTLLLLRRTRA</sequence>
<keyword evidence="3" id="KW-1185">Reference proteome</keyword>
<dbReference type="EMBL" id="JACHVS010000002">
    <property type="protein sequence ID" value="MBB2996944.1"/>
    <property type="molecule type" value="Genomic_DNA"/>
</dbReference>
<reference evidence="2 3" key="1">
    <citation type="submission" date="2020-08" db="EMBL/GenBank/DDBJ databases">
        <title>Sequencing the genomes of 1000 actinobacteria strains.</title>
        <authorList>
            <person name="Klenk H.-P."/>
        </authorList>
    </citation>
    <scope>NUCLEOTIDE SEQUENCE [LARGE SCALE GENOMIC DNA]</scope>
    <source>
        <strain evidence="2 3">DSM 22826</strain>
    </source>
</reference>
<organism evidence="2 3">
    <name type="scientific">Paeniglutamicibacter cryotolerans</name>
    <dbReference type="NCBI Taxonomy" id="670079"/>
    <lineage>
        <taxon>Bacteria</taxon>
        <taxon>Bacillati</taxon>
        <taxon>Actinomycetota</taxon>
        <taxon>Actinomycetes</taxon>
        <taxon>Micrococcales</taxon>
        <taxon>Micrococcaceae</taxon>
        <taxon>Paeniglutamicibacter</taxon>
    </lineage>
</organism>
<dbReference type="Proteomes" id="UP000523000">
    <property type="component" value="Unassembled WGS sequence"/>
</dbReference>
<name>A0A839QQA6_9MICC</name>
<keyword evidence="1" id="KW-1133">Transmembrane helix</keyword>
<evidence type="ECO:0000313" key="3">
    <source>
        <dbReference type="Proteomes" id="UP000523000"/>
    </source>
</evidence>
<feature type="transmembrane region" description="Helical" evidence="1">
    <location>
        <begin position="31"/>
        <end position="59"/>
    </location>
</feature>
<proteinExistence type="predicted"/>
<keyword evidence="1" id="KW-0472">Membrane</keyword>
<protein>
    <recommendedName>
        <fullName evidence="4">DUF3955 domain-containing protein</fullName>
    </recommendedName>
</protein>
<comment type="caution">
    <text evidence="2">The sequence shown here is derived from an EMBL/GenBank/DDBJ whole genome shotgun (WGS) entry which is preliminary data.</text>
</comment>
<dbReference type="RefSeq" id="WP_183512516.1">
    <property type="nucleotide sequence ID" value="NZ_BAABGK010000109.1"/>
</dbReference>
<keyword evidence="1" id="KW-0812">Transmembrane</keyword>
<evidence type="ECO:0000256" key="1">
    <source>
        <dbReference type="SAM" id="Phobius"/>
    </source>
</evidence>
<evidence type="ECO:0008006" key="4">
    <source>
        <dbReference type="Google" id="ProtNLM"/>
    </source>
</evidence>